<evidence type="ECO:0000313" key="3">
    <source>
        <dbReference type="Proteomes" id="UP001230268"/>
    </source>
</evidence>
<evidence type="ECO:0000313" key="2">
    <source>
        <dbReference type="EMBL" id="KAK1444827.1"/>
    </source>
</evidence>
<dbReference type="EMBL" id="JAVEPI010000001">
    <property type="protein sequence ID" value="KAK1444827.1"/>
    <property type="molecule type" value="Genomic_DNA"/>
</dbReference>
<gene>
    <name evidence="2" type="ORF">BgAZ_107330</name>
</gene>
<dbReference type="Proteomes" id="UP001230268">
    <property type="component" value="Unassembled WGS sequence"/>
</dbReference>
<name>A0AAD8PGC3_BABGI</name>
<dbReference type="Pfam" id="PF02190">
    <property type="entry name" value="LON_substr_bdg"/>
    <property type="match status" value="1"/>
</dbReference>
<organism evidence="2 3">
    <name type="scientific">Babesia gibsoni</name>
    <dbReference type="NCBI Taxonomy" id="33632"/>
    <lineage>
        <taxon>Eukaryota</taxon>
        <taxon>Sar</taxon>
        <taxon>Alveolata</taxon>
        <taxon>Apicomplexa</taxon>
        <taxon>Aconoidasida</taxon>
        <taxon>Piroplasmida</taxon>
        <taxon>Babesiidae</taxon>
        <taxon>Babesia</taxon>
    </lineage>
</organism>
<dbReference type="InterPro" id="IPR003111">
    <property type="entry name" value="Lon_prtase_N"/>
</dbReference>
<protein>
    <recommendedName>
        <fullName evidence="1">Lon N-terminal domain-containing protein</fullName>
    </recommendedName>
</protein>
<accession>A0AAD8PGC3</accession>
<dbReference type="InterPro" id="IPR046336">
    <property type="entry name" value="Lon_prtase_N_sf"/>
</dbReference>
<dbReference type="AlphaFoldDB" id="A0AAD8PGC3"/>
<feature type="domain" description="Lon N-terminal" evidence="1">
    <location>
        <begin position="145"/>
        <end position="277"/>
    </location>
</feature>
<reference evidence="2" key="1">
    <citation type="submission" date="2023-08" db="EMBL/GenBank/DDBJ databases">
        <title>Draft sequence of the Babesia gibsoni genome.</title>
        <authorList>
            <person name="Yamagishi J.Y."/>
            <person name="Xuan X.X."/>
        </authorList>
    </citation>
    <scope>NUCLEOTIDE SEQUENCE</scope>
    <source>
        <strain evidence="2">Azabu</strain>
    </source>
</reference>
<dbReference type="InterPro" id="IPR015947">
    <property type="entry name" value="PUA-like_sf"/>
</dbReference>
<dbReference type="SUPFAM" id="SSF88697">
    <property type="entry name" value="PUA domain-like"/>
    <property type="match status" value="1"/>
</dbReference>
<proteinExistence type="predicted"/>
<keyword evidence="3" id="KW-1185">Reference proteome</keyword>
<sequence>MMFECAVYNDNLRFPRNVQAELNPHASKDAKSQARIDELSLELTKRQLETHKKRKEHMRLTLPISGEVSKPSGGYLREIYYILEEHNKQLMENALSKMKDATDPVVPIDIDRQRKLILPTQMWRVFDSPNAKMTYHFFPTAIKSQSPLVPGQMSTITLQEPHRKVLVEQIRSTNLFGVGVAFVQPATSPQEEAEISPHVCMCEFVDISDLDTTGKIVVRAVQRLSIVDILDSKEAVLRVEVKLLNDERVPLRNPVLTNENARAIAKLYDKCNVQEAYLSRISGRMEDVEIIECREPFSEKMSRLIKDVPLDKNHELAILELTGFAALEFHADTDTKLWAANIRDTEERLASAKVVLEEKNAYLKEHIKQIRGRTEPIGMPDLE</sequence>
<dbReference type="Gene3D" id="2.30.130.40">
    <property type="entry name" value="LON domain-like"/>
    <property type="match status" value="1"/>
</dbReference>
<comment type="caution">
    <text evidence="2">The sequence shown here is derived from an EMBL/GenBank/DDBJ whole genome shotgun (WGS) entry which is preliminary data.</text>
</comment>
<evidence type="ECO:0000259" key="1">
    <source>
        <dbReference type="Pfam" id="PF02190"/>
    </source>
</evidence>